<feature type="domain" description="BPTI/Kunitz inhibitor" evidence="8">
    <location>
        <begin position="132"/>
        <end position="182"/>
    </location>
</feature>
<dbReference type="EMBL" id="HAED01020212">
    <property type="protein sequence ID" value="SBR06743.1"/>
    <property type="molecule type" value="Transcribed_RNA"/>
</dbReference>
<dbReference type="InterPro" id="IPR002223">
    <property type="entry name" value="Kunitz_BPTI"/>
</dbReference>
<evidence type="ECO:0000256" key="3">
    <source>
        <dbReference type="ARBA" id="ARBA00022737"/>
    </source>
</evidence>
<evidence type="ECO:0000313" key="9">
    <source>
        <dbReference type="EMBL" id="SBR06743.1"/>
    </source>
</evidence>
<dbReference type="PROSITE" id="PS00280">
    <property type="entry name" value="BPTI_KUNITZ_1"/>
    <property type="match status" value="3"/>
</dbReference>
<keyword evidence="5" id="KW-0094">Blood coagulation</keyword>
<reference evidence="9" key="2">
    <citation type="submission" date="2016-06" db="EMBL/GenBank/DDBJ databases">
        <title>The genome of a short-lived fish provides insights into sex chromosome evolution and the genetic control of aging.</title>
        <authorList>
            <person name="Reichwald K."/>
            <person name="Felder M."/>
            <person name="Petzold A."/>
            <person name="Koch P."/>
            <person name="Groth M."/>
            <person name="Platzer M."/>
        </authorList>
    </citation>
    <scope>NUCLEOTIDE SEQUENCE</scope>
    <source>
        <tissue evidence="9">Brain</tissue>
    </source>
</reference>
<reference evidence="9" key="1">
    <citation type="submission" date="2016-05" db="EMBL/GenBank/DDBJ databases">
        <authorList>
            <person name="Lavstsen T."/>
            <person name="Jespersen J.S."/>
        </authorList>
    </citation>
    <scope>NUCLEOTIDE SEQUENCE</scope>
    <source>
        <tissue evidence="9">Brain</tissue>
    </source>
</reference>
<dbReference type="Gene3D" id="4.10.410.10">
    <property type="entry name" value="Pancreatic trypsin inhibitor Kunitz domain"/>
    <property type="match status" value="3"/>
</dbReference>
<dbReference type="AlphaFoldDB" id="A0A1A8JAJ9"/>
<keyword evidence="7" id="KW-0325">Glycoprotein</keyword>
<evidence type="ECO:0000256" key="1">
    <source>
        <dbReference type="ARBA" id="ARBA00022690"/>
    </source>
</evidence>
<feature type="non-terminal residue" evidence="9">
    <location>
        <position position="1"/>
    </location>
</feature>
<dbReference type="FunFam" id="4.10.410.10:FF:000004">
    <property type="entry name" value="Tissue factor pathway inhibitor"/>
    <property type="match status" value="2"/>
</dbReference>
<dbReference type="PROSITE" id="PS50279">
    <property type="entry name" value="BPTI_KUNITZ_2"/>
    <property type="match status" value="3"/>
</dbReference>
<dbReference type="PANTHER" id="PTHR10083:SF377">
    <property type="entry name" value="TISSUE FACTOR PATHWAY INHIBITOR"/>
    <property type="match status" value="1"/>
</dbReference>
<keyword evidence="4" id="KW-0722">Serine protease inhibitor</keyword>
<evidence type="ECO:0000259" key="8">
    <source>
        <dbReference type="PROSITE" id="PS50279"/>
    </source>
</evidence>
<evidence type="ECO:0000256" key="4">
    <source>
        <dbReference type="ARBA" id="ARBA00022900"/>
    </source>
</evidence>
<dbReference type="CDD" id="cd00109">
    <property type="entry name" value="Kunitz-type"/>
    <property type="match status" value="2"/>
</dbReference>
<dbReference type="Pfam" id="PF00014">
    <property type="entry name" value="Kunitz_BPTI"/>
    <property type="match status" value="3"/>
</dbReference>
<name>A0A1A8JAJ9_NOTKU</name>
<dbReference type="InterPro" id="IPR050098">
    <property type="entry name" value="TFPI/VKTCI-like"/>
</dbReference>
<dbReference type="InterPro" id="IPR020901">
    <property type="entry name" value="Prtase_inh_Kunz-CS"/>
</dbReference>
<dbReference type="PANTHER" id="PTHR10083">
    <property type="entry name" value="KUNITZ-TYPE PROTEASE INHIBITOR-RELATED"/>
    <property type="match status" value="1"/>
</dbReference>
<evidence type="ECO:0000256" key="2">
    <source>
        <dbReference type="ARBA" id="ARBA00022696"/>
    </source>
</evidence>
<keyword evidence="1" id="KW-0646">Protease inhibitor</keyword>
<dbReference type="PIRSF" id="PIRSF001620">
    <property type="entry name" value="TFPI"/>
    <property type="match status" value="1"/>
</dbReference>
<evidence type="ECO:0000256" key="5">
    <source>
        <dbReference type="ARBA" id="ARBA00023084"/>
    </source>
</evidence>
<keyword evidence="2" id="KW-0356">Hemostasis</keyword>
<evidence type="ECO:0000256" key="7">
    <source>
        <dbReference type="ARBA" id="ARBA00023180"/>
    </source>
</evidence>
<dbReference type="GO" id="GO:0004867">
    <property type="term" value="F:serine-type endopeptidase inhibitor activity"/>
    <property type="evidence" value="ECO:0007669"/>
    <property type="project" value="UniProtKB-KW"/>
</dbReference>
<keyword evidence="3" id="KW-0677">Repeat</keyword>
<dbReference type="SUPFAM" id="SSF57362">
    <property type="entry name" value="BPTI-like"/>
    <property type="match status" value="3"/>
</dbReference>
<protein>
    <submittedName>
        <fullName evidence="9">Tissue factor pathway inhibitor a</fullName>
    </submittedName>
</protein>
<evidence type="ECO:0000256" key="6">
    <source>
        <dbReference type="ARBA" id="ARBA00023157"/>
    </source>
</evidence>
<dbReference type="InterPro" id="IPR008296">
    <property type="entry name" value="TFPI-like"/>
</dbReference>
<feature type="domain" description="BPTI/Kunitz inhibitor" evidence="8">
    <location>
        <begin position="73"/>
        <end position="123"/>
    </location>
</feature>
<dbReference type="InterPro" id="IPR036880">
    <property type="entry name" value="Kunitz_BPTI_sf"/>
</dbReference>
<dbReference type="SMART" id="SM00131">
    <property type="entry name" value="KU"/>
    <property type="match status" value="3"/>
</dbReference>
<dbReference type="GO" id="GO:0005615">
    <property type="term" value="C:extracellular space"/>
    <property type="evidence" value="ECO:0007669"/>
    <property type="project" value="TreeGrafter"/>
</dbReference>
<dbReference type="PRINTS" id="PR00759">
    <property type="entry name" value="BASICPTASE"/>
</dbReference>
<proteinExistence type="predicted"/>
<keyword evidence="6" id="KW-1015">Disulfide bond</keyword>
<accession>A0A1A8JAJ9</accession>
<feature type="domain" description="BPTI/Kunitz inhibitor" evidence="8">
    <location>
        <begin position="232"/>
        <end position="282"/>
    </location>
</feature>
<organism evidence="9">
    <name type="scientific">Nothobranchius kuhntae</name>
    <name type="common">Beira killifish</name>
    <dbReference type="NCBI Taxonomy" id="321403"/>
    <lineage>
        <taxon>Eukaryota</taxon>
        <taxon>Metazoa</taxon>
        <taxon>Chordata</taxon>
        <taxon>Craniata</taxon>
        <taxon>Vertebrata</taxon>
        <taxon>Euteleostomi</taxon>
        <taxon>Actinopterygii</taxon>
        <taxon>Neopterygii</taxon>
        <taxon>Teleostei</taxon>
        <taxon>Neoteleostei</taxon>
        <taxon>Acanthomorphata</taxon>
        <taxon>Ovalentaria</taxon>
        <taxon>Atherinomorphae</taxon>
        <taxon>Cyprinodontiformes</taxon>
        <taxon>Nothobranchiidae</taxon>
        <taxon>Nothobranchius</taxon>
    </lineage>
</organism>
<gene>
    <name evidence="9" type="primary">TFPIA</name>
</gene>
<sequence>RTRTHAHTSHLQLEVFLFNFSVSWISALRSSMALSTCWILCAVSLACVLHFGSCRRGRGHVVQPEPFIFKELCAFKDDPGPCKAIKERFFFNVNTGQCELFEYGGCGGNINNFETLQECEEMCVVSDDKNPCHLPEAPGPCRGLVNRYFFDRETQQCKRFFYGGCFGNANNFRRLPECQARCQNPVTPTAATGDLTSPRIVQAVNAVNVPASEPLVHHNSSNQNDMSPSEVCSSPMVDGPCAGSERRFGFNPKTKRCQMFMYSGCGGNGNNFRSRKSCYHKCIKSQKGHKGKMIRIRKKNMDNVLNRSV</sequence>
<dbReference type="GO" id="GO:0007596">
    <property type="term" value="P:blood coagulation"/>
    <property type="evidence" value="ECO:0007669"/>
    <property type="project" value="UniProtKB-KW"/>
</dbReference>